<dbReference type="Pfam" id="PF08327">
    <property type="entry name" value="AHSA1"/>
    <property type="match status" value="1"/>
</dbReference>
<name>A0ABT5HRS0_9CAUL</name>
<accession>A0ABT5HRS0</accession>
<proteinExistence type="inferred from homology"/>
<evidence type="ECO:0000313" key="4">
    <source>
        <dbReference type="Proteomes" id="UP001214854"/>
    </source>
</evidence>
<dbReference type="Gene3D" id="3.30.530.20">
    <property type="match status" value="1"/>
</dbReference>
<gene>
    <name evidence="3" type="ORF">PQU92_05035</name>
</gene>
<evidence type="ECO:0000256" key="1">
    <source>
        <dbReference type="ARBA" id="ARBA00006817"/>
    </source>
</evidence>
<evidence type="ECO:0000313" key="3">
    <source>
        <dbReference type="EMBL" id="MDC7682628.1"/>
    </source>
</evidence>
<feature type="domain" description="Activator of Hsp90 ATPase homologue 1/2-like C-terminal" evidence="2">
    <location>
        <begin position="15"/>
        <end position="151"/>
    </location>
</feature>
<dbReference type="InterPro" id="IPR023393">
    <property type="entry name" value="START-like_dom_sf"/>
</dbReference>
<dbReference type="Proteomes" id="UP001214854">
    <property type="component" value="Unassembled WGS sequence"/>
</dbReference>
<organism evidence="3 4">
    <name type="scientific">Asticcacaulis aquaticus</name>
    <dbReference type="NCBI Taxonomy" id="2984212"/>
    <lineage>
        <taxon>Bacteria</taxon>
        <taxon>Pseudomonadati</taxon>
        <taxon>Pseudomonadota</taxon>
        <taxon>Alphaproteobacteria</taxon>
        <taxon>Caulobacterales</taxon>
        <taxon>Caulobacteraceae</taxon>
        <taxon>Asticcacaulis</taxon>
    </lineage>
</organism>
<comment type="similarity">
    <text evidence="1">Belongs to the AHA1 family.</text>
</comment>
<dbReference type="InterPro" id="IPR013538">
    <property type="entry name" value="ASHA1/2-like_C"/>
</dbReference>
<reference evidence="3 4" key="1">
    <citation type="submission" date="2023-01" db="EMBL/GenBank/DDBJ databases">
        <title>Novel species of the genus Asticcacaulis isolated from rivers.</title>
        <authorList>
            <person name="Lu H."/>
        </authorList>
    </citation>
    <scope>NUCLEOTIDE SEQUENCE [LARGE SCALE GENOMIC DNA]</scope>
    <source>
        <strain evidence="3 4">BYS171W</strain>
    </source>
</reference>
<sequence>MSLKDRELVLTRTLDAPRELIWRCWTDPKLLAEWFCPKPWYIDEVKLDVRTGGSNSFVMHGPNGETVPNRGVYLEIVENEKIVLTDAYTTAWEPSEDPFMTAIVELSDAGDGKTLYVATARHWSVEKKVQHEQMGFHVGWGICADQLEALAQTLK</sequence>
<evidence type="ECO:0000259" key="2">
    <source>
        <dbReference type="Pfam" id="PF08327"/>
    </source>
</evidence>
<keyword evidence="4" id="KW-1185">Reference proteome</keyword>
<dbReference type="SUPFAM" id="SSF55961">
    <property type="entry name" value="Bet v1-like"/>
    <property type="match status" value="1"/>
</dbReference>
<dbReference type="EMBL" id="JAQQKX010000003">
    <property type="protein sequence ID" value="MDC7682628.1"/>
    <property type="molecule type" value="Genomic_DNA"/>
</dbReference>
<dbReference type="CDD" id="cd08896">
    <property type="entry name" value="SRPBCC_CalC_Aha1-like_3"/>
    <property type="match status" value="1"/>
</dbReference>
<dbReference type="RefSeq" id="WP_272747115.1">
    <property type="nucleotide sequence ID" value="NZ_JAQQKX010000003.1"/>
</dbReference>
<protein>
    <submittedName>
        <fullName evidence="3">SRPBCC family protein</fullName>
    </submittedName>
</protein>
<comment type="caution">
    <text evidence="3">The sequence shown here is derived from an EMBL/GenBank/DDBJ whole genome shotgun (WGS) entry which is preliminary data.</text>
</comment>